<dbReference type="AlphaFoldDB" id="A0A6J6CKC6"/>
<dbReference type="Gene3D" id="3.30.450.150">
    <property type="entry name" value="Haem-degrading domain"/>
    <property type="match status" value="1"/>
</dbReference>
<dbReference type="PANTHER" id="PTHR28255:SF1">
    <property type="entry name" value="UPF0303 PROTEIN YBR137W"/>
    <property type="match status" value="1"/>
</dbReference>
<dbReference type="PANTHER" id="PTHR28255">
    <property type="match status" value="1"/>
</dbReference>
<dbReference type="InterPro" id="IPR005624">
    <property type="entry name" value="PduO/GlcC-like"/>
</dbReference>
<dbReference type="Pfam" id="PF03928">
    <property type="entry name" value="HbpS-like"/>
    <property type="match status" value="1"/>
</dbReference>
<protein>
    <submittedName>
        <fullName evidence="1">Unannotated protein</fullName>
    </submittedName>
</protein>
<gene>
    <name evidence="1" type="ORF">UFOPK1591_00085</name>
</gene>
<dbReference type="PIRSF" id="PIRSF008757">
    <property type="entry name" value="UCP008757"/>
    <property type="match status" value="1"/>
</dbReference>
<name>A0A6J6CKC6_9ZZZZ</name>
<sequence>MTLRWNPNEVIAEVEAQERELILDSLDHDDVWDLGNLVAGIGRMRELPIAVAIDLNGQRAFQAGLPGSTDENDSWINRKVRTVREFHESSFLVGRRFEARGESPDAELDVSLYAGHGGGFPLRVRQGDGEPVLAGVLVISGLPQEDDHALAVECLRLFTNNRQGEQ</sequence>
<reference evidence="1" key="1">
    <citation type="submission" date="2020-05" db="EMBL/GenBank/DDBJ databases">
        <authorList>
            <person name="Chiriac C."/>
            <person name="Salcher M."/>
            <person name="Ghai R."/>
            <person name="Kavagutti S V."/>
        </authorList>
    </citation>
    <scope>NUCLEOTIDE SEQUENCE</scope>
</reference>
<evidence type="ECO:0000313" key="1">
    <source>
        <dbReference type="EMBL" id="CAB4551776.1"/>
    </source>
</evidence>
<organism evidence="1">
    <name type="scientific">freshwater metagenome</name>
    <dbReference type="NCBI Taxonomy" id="449393"/>
    <lineage>
        <taxon>unclassified sequences</taxon>
        <taxon>metagenomes</taxon>
        <taxon>ecological metagenomes</taxon>
    </lineage>
</organism>
<dbReference type="EMBL" id="CAEZTD010000004">
    <property type="protein sequence ID" value="CAB4551776.1"/>
    <property type="molecule type" value="Genomic_DNA"/>
</dbReference>
<dbReference type="InterPro" id="IPR038084">
    <property type="entry name" value="PduO/GlcC-like_sf"/>
</dbReference>
<dbReference type="SUPFAM" id="SSF143744">
    <property type="entry name" value="GlcG-like"/>
    <property type="match status" value="1"/>
</dbReference>
<dbReference type="InterPro" id="IPR010371">
    <property type="entry name" value="YBR137W-like"/>
</dbReference>
<proteinExistence type="predicted"/>
<accession>A0A6J6CKC6</accession>